<proteinExistence type="predicted"/>
<dbReference type="GO" id="GO:0006352">
    <property type="term" value="P:DNA-templated transcription initiation"/>
    <property type="evidence" value="ECO:0007669"/>
    <property type="project" value="InterPro"/>
</dbReference>
<dbReference type="InterPro" id="IPR013325">
    <property type="entry name" value="RNA_pol_sigma_r2"/>
</dbReference>
<evidence type="ECO:0000313" key="2">
    <source>
        <dbReference type="Proteomes" id="UP000249061"/>
    </source>
</evidence>
<name>A0A2W5T025_9BACT</name>
<dbReference type="Proteomes" id="UP000249061">
    <property type="component" value="Unassembled WGS sequence"/>
</dbReference>
<accession>A0A2W5T025</accession>
<dbReference type="InterPro" id="IPR013324">
    <property type="entry name" value="RNA_pol_sigma_r3/r4-like"/>
</dbReference>
<dbReference type="SUPFAM" id="SSF88659">
    <property type="entry name" value="Sigma3 and sigma4 domains of RNA polymerase sigma factors"/>
    <property type="match status" value="1"/>
</dbReference>
<dbReference type="Gene3D" id="1.10.1740.10">
    <property type="match status" value="1"/>
</dbReference>
<evidence type="ECO:0000313" key="1">
    <source>
        <dbReference type="EMBL" id="PZR05236.1"/>
    </source>
</evidence>
<dbReference type="GO" id="GO:0003700">
    <property type="term" value="F:DNA-binding transcription factor activity"/>
    <property type="evidence" value="ECO:0007669"/>
    <property type="project" value="InterPro"/>
</dbReference>
<dbReference type="AlphaFoldDB" id="A0A2W5T025"/>
<reference evidence="1 2" key="1">
    <citation type="submission" date="2017-08" db="EMBL/GenBank/DDBJ databases">
        <title>Infants hospitalized years apart are colonized by the same room-sourced microbial strains.</title>
        <authorList>
            <person name="Brooks B."/>
            <person name="Olm M.R."/>
            <person name="Firek B.A."/>
            <person name="Baker R."/>
            <person name="Thomas B.C."/>
            <person name="Morowitz M.J."/>
            <person name="Banfield J.F."/>
        </authorList>
    </citation>
    <scope>NUCLEOTIDE SEQUENCE [LARGE SCALE GENOMIC DNA]</scope>
    <source>
        <strain evidence="1">S2_003_000_R2_14</strain>
    </source>
</reference>
<gene>
    <name evidence="1" type="ORF">DI536_32885</name>
</gene>
<dbReference type="SUPFAM" id="SSF88946">
    <property type="entry name" value="Sigma2 domain of RNA polymerase sigma factors"/>
    <property type="match status" value="1"/>
</dbReference>
<organism evidence="1 2">
    <name type="scientific">Archangium gephyra</name>
    <dbReference type="NCBI Taxonomy" id="48"/>
    <lineage>
        <taxon>Bacteria</taxon>
        <taxon>Pseudomonadati</taxon>
        <taxon>Myxococcota</taxon>
        <taxon>Myxococcia</taxon>
        <taxon>Myxococcales</taxon>
        <taxon>Cystobacterineae</taxon>
        <taxon>Archangiaceae</taxon>
        <taxon>Archangium</taxon>
    </lineage>
</organism>
<comment type="caution">
    <text evidence="1">The sequence shown here is derived from an EMBL/GenBank/DDBJ whole genome shotgun (WGS) entry which is preliminary data.</text>
</comment>
<sequence>MNDFWKAAVAEHHHRLVLSLLATGLRLDEARDVAQEAWLRVMEAAAAGRLDRIELPGLVLRQASFIVTDRLRARRLRDHAPMGAAEDIEASDSSEHATSASKLLDLLDAGLANATPRERLVLRSTLERPDERHDSLAADAGLSVQRFRQVLCSVRAKLRRVLEGT</sequence>
<protein>
    <submittedName>
        <fullName evidence="1">Uncharacterized protein</fullName>
    </submittedName>
</protein>
<dbReference type="EMBL" id="QFQP01000047">
    <property type="protein sequence ID" value="PZR05236.1"/>
    <property type="molecule type" value="Genomic_DNA"/>
</dbReference>